<sequence length="149" mass="15677">MAVTTILTKQTATLIYDLINEANEININATILSLSAPTALSGDATGKNTSVVGTPIPGSGYKNTVRLTYDRLDMAVLLEKLVKQVVVPNLTQTTDVLSAFNEKYGFLLAASDVVNQSITSTGGTQSITVTMAESCPAFIGTFELTVSPS</sequence>
<reference evidence="1 2" key="1">
    <citation type="submission" date="2020-09" db="EMBL/GenBank/DDBJ databases">
        <authorList>
            <person name="Jameson E."/>
        </authorList>
    </citation>
    <scope>NUCLEOTIDE SEQUENCE [LARGE SCALE GENOMIC DNA]</scope>
</reference>
<evidence type="ECO:0000313" key="1">
    <source>
        <dbReference type="EMBL" id="CAD5236144.1"/>
    </source>
</evidence>
<accession>A0A7R8MJH5</accession>
<evidence type="ECO:0000313" key="2">
    <source>
        <dbReference type="Proteomes" id="UP000596247"/>
    </source>
</evidence>
<proteinExistence type="predicted"/>
<dbReference type="Proteomes" id="UP000596247">
    <property type="component" value="Chromosome"/>
</dbReference>
<name>A0A7R8MJH5_9CAUD</name>
<keyword evidence="2" id="KW-1185">Reference proteome</keyword>
<dbReference type="Pfam" id="PF25613">
    <property type="entry name" value="DUF7941"/>
    <property type="match status" value="1"/>
</dbReference>
<organism evidence="1 2">
    <name type="scientific">Klebsiella phage vB_KvM-Eowyn</name>
    <dbReference type="NCBI Taxonomy" id="2762819"/>
    <lineage>
        <taxon>Viruses</taxon>
        <taxon>Duplodnaviria</taxon>
        <taxon>Heunggongvirae</taxon>
        <taxon>Uroviricota</taxon>
        <taxon>Caudoviricetes</taxon>
        <taxon>Chimalliviridae</taxon>
        <taxon>Eowynvirus</taxon>
        <taxon>Eowynvirus eowyn</taxon>
    </lineage>
</organism>
<gene>
    <name evidence="1" type="ORF">LLCLJKAH_00155</name>
</gene>
<dbReference type="InterPro" id="IPR057701">
    <property type="entry name" value="DUF7941"/>
</dbReference>
<protein>
    <submittedName>
        <fullName evidence="1">Putative virion structural protein</fullName>
    </submittedName>
</protein>
<dbReference type="EMBL" id="LR881104">
    <property type="protein sequence ID" value="CAD5236144.1"/>
    <property type="molecule type" value="Genomic_DNA"/>
</dbReference>